<dbReference type="Gene3D" id="2.170.150.40">
    <property type="entry name" value="Domain of unknown function (DUF427)"/>
    <property type="match status" value="1"/>
</dbReference>
<dbReference type="Pfam" id="PF04248">
    <property type="entry name" value="NTP_transf_9"/>
    <property type="match status" value="1"/>
</dbReference>
<gene>
    <name evidence="3" type="ORF">EV378_3559</name>
</gene>
<evidence type="ECO:0000256" key="1">
    <source>
        <dbReference type="SAM" id="MobiDB-lite"/>
    </source>
</evidence>
<sequence length="182" mass="20249">MFDRRPSPERPGPGQESVWDYPRPPRAERMHRRAVLRHAGAVVAESDDLVRVLETSHPPTYYVPRTAFTDGMLVPVEPGGRSSAKPTGWGRHSTFCEWKGVASYVDVTVPGAEPLRAVGWWYPEPDRRYPELTDRVAVYVAPFDEITLDGEVVRPQPGGFYGGWVTDEVVGPFKGGPGSMGW</sequence>
<accession>A0A4R1I184</accession>
<proteinExistence type="predicted"/>
<dbReference type="Proteomes" id="UP000295560">
    <property type="component" value="Unassembled WGS sequence"/>
</dbReference>
<dbReference type="EMBL" id="SMFZ01000001">
    <property type="protein sequence ID" value="TCK27681.1"/>
    <property type="molecule type" value="Genomic_DNA"/>
</dbReference>
<evidence type="ECO:0000313" key="3">
    <source>
        <dbReference type="EMBL" id="TCK27681.1"/>
    </source>
</evidence>
<organism evidence="3 4">
    <name type="scientific">Pseudonocardia endophytica</name>
    <dbReference type="NCBI Taxonomy" id="401976"/>
    <lineage>
        <taxon>Bacteria</taxon>
        <taxon>Bacillati</taxon>
        <taxon>Actinomycetota</taxon>
        <taxon>Actinomycetes</taxon>
        <taxon>Pseudonocardiales</taxon>
        <taxon>Pseudonocardiaceae</taxon>
        <taxon>Pseudonocardia</taxon>
    </lineage>
</organism>
<dbReference type="PANTHER" id="PTHR43058">
    <property type="entry name" value="SLR0655 PROTEIN"/>
    <property type="match status" value="1"/>
</dbReference>
<protein>
    <submittedName>
        <fullName evidence="3">Uncharacterized protein (DUF427 family)</fullName>
    </submittedName>
</protein>
<dbReference type="InterPro" id="IPR038694">
    <property type="entry name" value="DUF427_sf"/>
</dbReference>
<feature type="domain" description="DUF427" evidence="2">
    <location>
        <begin position="37"/>
        <end position="139"/>
    </location>
</feature>
<name>A0A4R1I184_PSEEN</name>
<dbReference type="InterPro" id="IPR007361">
    <property type="entry name" value="DUF427"/>
</dbReference>
<evidence type="ECO:0000259" key="2">
    <source>
        <dbReference type="Pfam" id="PF04248"/>
    </source>
</evidence>
<feature type="region of interest" description="Disordered" evidence="1">
    <location>
        <begin position="1"/>
        <end position="25"/>
    </location>
</feature>
<dbReference type="OrthoDB" id="285364at2"/>
<keyword evidence="4" id="KW-1185">Reference proteome</keyword>
<evidence type="ECO:0000313" key="4">
    <source>
        <dbReference type="Proteomes" id="UP000295560"/>
    </source>
</evidence>
<dbReference type="RefSeq" id="WP_132426795.1">
    <property type="nucleotide sequence ID" value="NZ_SMFZ01000001.1"/>
</dbReference>
<dbReference type="PANTHER" id="PTHR43058:SF1">
    <property type="entry name" value="DUF427 DOMAIN-CONTAINING PROTEIN"/>
    <property type="match status" value="1"/>
</dbReference>
<comment type="caution">
    <text evidence="3">The sequence shown here is derived from an EMBL/GenBank/DDBJ whole genome shotgun (WGS) entry which is preliminary data.</text>
</comment>
<reference evidence="3 4" key="1">
    <citation type="submission" date="2019-03" db="EMBL/GenBank/DDBJ databases">
        <title>Sequencing the genomes of 1000 actinobacteria strains.</title>
        <authorList>
            <person name="Klenk H.-P."/>
        </authorList>
    </citation>
    <scope>NUCLEOTIDE SEQUENCE [LARGE SCALE GENOMIC DNA]</scope>
    <source>
        <strain evidence="3 4">DSM 44969</strain>
    </source>
</reference>
<dbReference type="AlphaFoldDB" id="A0A4R1I184"/>